<keyword evidence="6 7" id="KW-0949">S-adenosyl-L-methionine</keyword>
<dbReference type="InterPro" id="IPR000682">
    <property type="entry name" value="PCMT"/>
</dbReference>
<dbReference type="NCBIfam" id="NF001453">
    <property type="entry name" value="PRK00312.1"/>
    <property type="match status" value="1"/>
</dbReference>
<comment type="caution">
    <text evidence="8">The sequence shown here is derived from an EMBL/GenBank/DDBJ whole genome shotgun (WGS) entry which is preliminary data.</text>
</comment>
<comment type="function">
    <text evidence="7">Catalyzes the methyl esterification of L-isoaspartyl residues in peptides and proteins that result from spontaneous decomposition of normal L-aspartyl and L-asparaginyl residues. It plays a role in the repair and/or degradation of damaged proteins.</text>
</comment>
<dbReference type="GO" id="GO:0004719">
    <property type="term" value="F:protein-L-isoaspartate (D-aspartate) O-methyltransferase activity"/>
    <property type="evidence" value="ECO:0007669"/>
    <property type="project" value="UniProtKB-UniRule"/>
</dbReference>
<proteinExistence type="inferred from homology"/>
<comment type="catalytic activity">
    <reaction evidence="7">
        <text>[protein]-L-isoaspartate + S-adenosyl-L-methionine = [protein]-L-isoaspartate alpha-methyl ester + S-adenosyl-L-homocysteine</text>
        <dbReference type="Rhea" id="RHEA:12705"/>
        <dbReference type="Rhea" id="RHEA-COMP:12143"/>
        <dbReference type="Rhea" id="RHEA-COMP:12144"/>
        <dbReference type="ChEBI" id="CHEBI:57856"/>
        <dbReference type="ChEBI" id="CHEBI:59789"/>
        <dbReference type="ChEBI" id="CHEBI:90596"/>
        <dbReference type="ChEBI" id="CHEBI:90598"/>
        <dbReference type="EC" id="2.1.1.77"/>
    </reaction>
</comment>
<name>A0A1X0YER6_9BACT</name>
<comment type="similarity">
    <text evidence="2 7">Belongs to the methyltransferase superfamily. L-isoaspartyl/D-aspartyl protein methyltransferase family.</text>
</comment>
<dbReference type="CDD" id="cd02440">
    <property type="entry name" value="AdoMet_MTases"/>
    <property type="match status" value="1"/>
</dbReference>
<dbReference type="EC" id="2.1.1.77" evidence="7"/>
<dbReference type="EMBL" id="NAAD01000001">
    <property type="protein sequence ID" value="ORJ63592.1"/>
    <property type="molecule type" value="Genomic_DNA"/>
</dbReference>
<comment type="subcellular location">
    <subcellularLocation>
        <location evidence="1 7">Cytoplasm</location>
    </subcellularLocation>
</comment>
<evidence type="ECO:0000256" key="1">
    <source>
        <dbReference type="ARBA" id="ARBA00004496"/>
    </source>
</evidence>
<dbReference type="GO" id="GO:0032259">
    <property type="term" value="P:methylation"/>
    <property type="evidence" value="ECO:0007669"/>
    <property type="project" value="UniProtKB-KW"/>
</dbReference>
<evidence type="ECO:0000313" key="9">
    <source>
        <dbReference type="Proteomes" id="UP000193136"/>
    </source>
</evidence>
<sequence length="215" mass="24342">MQFSIARRRMVDRQLRQRGITDPRVIQVMLEMPRHLFVEPALQSQAYSDYPLPIGQKQTISQPFMVATMSQALELEGDERVLEIGTGSGYQAAVLAKLCRRVFTVERIPELARQARRVFDELRLHNINLKVTDGTFGWEEQAPFDGIVVTAGAPDVPRTYLDQLADGGRLIIPVGDLGTQSLKRIIRRGSQFETESLLDCRFVPLLGEKGWHLPE</sequence>
<organism evidence="8 9">
    <name type="scientific">Geothermobacter hydrogeniphilus</name>
    <dbReference type="NCBI Taxonomy" id="1969733"/>
    <lineage>
        <taxon>Bacteria</taxon>
        <taxon>Pseudomonadati</taxon>
        <taxon>Thermodesulfobacteriota</taxon>
        <taxon>Desulfuromonadia</taxon>
        <taxon>Desulfuromonadales</taxon>
        <taxon>Geothermobacteraceae</taxon>
        <taxon>Geothermobacter</taxon>
    </lineage>
</organism>
<keyword evidence="4 7" id="KW-0489">Methyltransferase</keyword>
<keyword evidence="5 7" id="KW-0808">Transferase</keyword>
<gene>
    <name evidence="7" type="primary">pcm</name>
    <name evidence="8" type="ORF">B5V00_01615</name>
</gene>
<dbReference type="STRING" id="1969733.B5V00_01615"/>
<evidence type="ECO:0000256" key="4">
    <source>
        <dbReference type="ARBA" id="ARBA00022603"/>
    </source>
</evidence>
<dbReference type="Proteomes" id="UP000193136">
    <property type="component" value="Unassembled WGS sequence"/>
</dbReference>
<dbReference type="SUPFAM" id="SSF53335">
    <property type="entry name" value="S-adenosyl-L-methionine-dependent methyltransferases"/>
    <property type="match status" value="1"/>
</dbReference>
<dbReference type="Pfam" id="PF01135">
    <property type="entry name" value="PCMT"/>
    <property type="match status" value="1"/>
</dbReference>
<evidence type="ECO:0000256" key="3">
    <source>
        <dbReference type="ARBA" id="ARBA00022490"/>
    </source>
</evidence>
<dbReference type="PANTHER" id="PTHR11579">
    <property type="entry name" value="PROTEIN-L-ISOASPARTATE O-METHYLTRANSFERASE"/>
    <property type="match status" value="1"/>
</dbReference>
<dbReference type="GO" id="GO:0005737">
    <property type="term" value="C:cytoplasm"/>
    <property type="evidence" value="ECO:0007669"/>
    <property type="project" value="UniProtKB-SubCell"/>
</dbReference>
<evidence type="ECO:0000256" key="6">
    <source>
        <dbReference type="ARBA" id="ARBA00022691"/>
    </source>
</evidence>
<dbReference type="InterPro" id="IPR029063">
    <property type="entry name" value="SAM-dependent_MTases_sf"/>
</dbReference>
<dbReference type="AlphaFoldDB" id="A0A1X0YER6"/>
<protein>
    <recommendedName>
        <fullName evidence="7">Protein-L-isoaspartate O-methyltransferase</fullName>
        <ecNumber evidence="7">2.1.1.77</ecNumber>
    </recommendedName>
    <alternativeName>
        <fullName evidence="7">L-isoaspartyl protein carboxyl methyltransferase</fullName>
    </alternativeName>
    <alternativeName>
        <fullName evidence="7">Protein L-isoaspartyl methyltransferase</fullName>
    </alternativeName>
    <alternativeName>
        <fullName evidence="7">Protein-beta-aspartate methyltransferase</fullName>
        <shortName evidence="7">PIMT</shortName>
    </alternativeName>
</protein>
<feature type="active site" evidence="7">
    <location>
        <position position="61"/>
    </location>
</feature>
<dbReference type="Gene3D" id="3.40.50.150">
    <property type="entry name" value="Vaccinia Virus protein VP39"/>
    <property type="match status" value="1"/>
</dbReference>
<dbReference type="HAMAP" id="MF_00090">
    <property type="entry name" value="PIMT"/>
    <property type="match status" value="1"/>
</dbReference>
<keyword evidence="3 7" id="KW-0963">Cytoplasm</keyword>
<evidence type="ECO:0000256" key="2">
    <source>
        <dbReference type="ARBA" id="ARBA00005369"/>
    </source>
</evidence>
<accession>A0A1X0YER6</accession>
<dbReference type="FunFam" id="3.40.50.150:FF:000010">
    <property type="entry name" value="Protein-L-isoaspartate O-methyltransferase"/>
    <property type="match status" value="1"/>
</dbReference>
<reference evidence="8 9" key="1">
    <citation type="submission" date="2017-03" db="EMBL/GenBank/DDBJ databases">
        <title>Genome sequence of Geothermobacter sp. EPR-M, Deep-Sea Iron Reducer.</title>
        <authorList>
            <person name="Tully B."/>
            <person name="Savalia P."/>
            <person name="Abuyen K."/>
            <person name="Baughan C."/>
            <person name="Romero E."/>
            <person name="Ronkowski C."/>
            <person name="Torres B."/>
            <person name="Tremblay J."/>
            <person name="Trujillo A."/>
            <person name="Tyler M."/>
            <person name="Perez-Rodriguez I."/>
            <person name="Amend J."/>
        </authorList>
    </citation>
    <scope>NUCLEOTIDE SEQUENCE [LARGE SCALE GENOMIC DNA]</scope>
    <source>
        <strain evidence="8 9">EPR-M</strain>
    </source>
</reference>
<dbReference type="PANTHER" id="PTHR11579:SF0">
    <property type="entry name" value="PROTEIN-L-ISOASPARTATE(D-ASPARTATE) O-METHYLTRANSFERASE"/>
    <property type="match status" value="1"/>
</dbReference>
<dbReference type="NCBIfam" id="TIGR00080">
    <property type="entry name" value="pimt"/>
    <property type="match status" value="1"/>
</dbReference>
<dbReference type="GO" id="GO:0030091">
    <property type="term" value="P:protein repair"/>
    <property type="evidence" value="ECO:0007669"/>
    <property type="project" value="UniProtKB-UniRule"/>
</dbReference>
<dbReference type="OrthoDB" id="9810066at2"/>
<keyword evidence="9" id="KW-1185">Reference proteome</keyword>
<evidence type="ECO:0000313" key="8">
    <source>
        <dbReference type="EMBL" id="ORJ63592.1"/>
    </source>
</evidence>
<evidence type="ECO:0000256" key="7">
    <source>
        <dbReference type="HAMAP-Rule" id="MF_00090"/>
    </source>
</evidence>
<dbReference type="RefSeq" id="WP_085008850.1">
    <property type="nucleotide sequence ID" value="NZ_NAAD01000001.1"/>
</dbReference>
<evidence type="ECO:0000256" key="5">
    <source>
        <dbReference type="ARBA" id="ARBA00022679"/>
    </source>
</evidence>